<evidence type="ECO:0000313" key="2">
    <source>
        <dbReference type="EMBL" id="VAW83246.1"/>
    </source>
</evidence>
<name>A0A3B0ZRL4_9ZZZZ</name>
<feature type="region of interest" description="Disordered" evidence="1">
    <location>
        <begin position="118"/>
        <end position="146"/>
    </location>
</feature>
<accession>A0A3B0ZRL4</accession>
<protein>
    <submittedName>
        <fullName evidence="2">Uncharacterized protein</fullName>
    </submittedName>
</protein>
<dbReference type="AlphaFoldDB" id="A0A3B0ZRL4"/>
<sequence length="383" mass="42234">MKPADKKPIRTAIVGMDERMRNTLQFFFRKSCDNLCVFSEEDAAEICIIDFDGYHGAKLGNEYLKRHPDQPAILLSIEEIENDNCIVLRKPLNKKDLLVALTQAQKKLQCNGISKPVPTTAALSSEDGSSKDSNQGGKGRSRPSAQGAAALLTQQNTKAMIGTAPDIDPTDAGQIAKAQYSSNNCFYDYIQRALKSADTRGCGLLIETKNGVITFSPESGQVVSSISYKHLRTLSSLPINEEMLSISFPATDNTFSPGDAGMMMSRESLLWQVALYTARGRVPDGTDLTRPVCLRRWPNMTRLLVFPHAMRIAALWIDKGRSLVDTAIELGIPQRYVFAFYSAVHAIGLADISQQNEALLEPLPAQKNLKRSLFGKILSHLRN</sequence>
<reference evidence="2" key="1">
    <citation type="submission" date="2018-06" db="EMBL/GenBank/DDBJ databases">
        <authorList>
            <person name="Zhirakovskaya E."/>
        </authorList>
    </citation>
    <scope>NUCLEOTIDE SEQUENCE</scope>
</reference>
<dbReference type="EMBL" id="UOFK01000358">
    <property type="protein sequence ID" value="VAW83246.1"/>
    <property type="molecule type" value="Genomic_DNA"/>
</dbReference>
<evidence type="ECO:0000256" key="1">
    <source>
        <dbReference type="SAM" id="MobiDB-lite"/>
    </source>
</evidence>
<gene>
    <name evidence="2" type="ORF">MNBD_GAMMA13-1954</name>
</gene>
<organism evidence="2">
    <name type="scientific">hydrothermal vent metagenome</name>
    <dbReference type="NCBI Taxonomy" id="652676"/>
    <lineage>
        <taxon>unclassified sequences</taxon>
        <taxon>metagenomes</taxon>
        <taxon>ecological metagenomes</taxon>
    </lineage>
</organism>
<proteinExistence type="predicted"/>
<feature type="compositionally biased region" description="Polar residues" evidence="1">
    <location>
        <begin position="121"/>
        <end position="135"/>
    </location>
</feature>